<evidence type="ECO:0000313" key="2">
    <source>
        <dbReference type="Proteomes" id="UP000326565"/>
    </source>
</evidence>
<dbReference type="Gene3D" id="3.40.50.1580">
    <property type="entry name" value="Nucleoside phosphorylase domain"/>
    <property type="match status" value="1"/>
</dbReference>
<organism evidence="1 2">
    <name type="scientific">Aspergillus leporis</name>
    <dbReference type="NCBI Taxonomy" id="41062"/>
    <lineage>
        <taxon>Eukaryota</taxon>
        <taxon>Fungi</taxon>
        <taxon>Dikarya</taxon>
        <taxon>Ascomycota</taxon>
        <taxon>Pezizomycotina</taxon>
        <taxon>Eurotiomycetes</taxon>
        <taxon>Eurotiomycetidae</taxon>
        <taxon>Eurotiales</taxon>
        <taxon>Aspergillaceae</taxon>
        <taxon>Aspergillus</taxon>
        <taxon>Aspergillus subgen. Circumdati</taxon>
    </lineage>
</organism>
<dbReference type="OrthoDB" id="1577640at2759"/>
<sequence>MGRRNLSHDAYTVGWPLELAIHAENFYLLGRNGKHNVGISSTGYYGTNSAAQAFTNLVRMFPNIRFGLMIGVTGACYYDMGKWKDENELSVESHLDRPLTILLNAVRQVRGDQRCRAECMLHYIEEALDLLGGLTEVDNPSFPGWEEDRL</sequence>
<protein>
    <submittedName>
        <fullName evidence="1">Uncharacterized protein</fullName>
    </submittedName>
</protein>
<dbReference type="InterPro" id="IPR053137">
    <property type="entry name" value="NLR-like"/>
</dbReference>
<name>A0A5N5WY20_9EURO</name>
<evidence type="ECO:0000313" key="1">
    <source>
        <dbReference type="EMBL" id="KAB8072647.1"/>
    </source>
</evidence>
<proteinExistence type="predicted"/>
<dbReference type="AlphaFoldDB" id="A0A5N5WY20"/>
<dbReference type="SUPFAM" id="SSF53167">
    <property type="entry name" value="Purine and uridine phosphorylases"/>
    <property type="match status" value="1"/>
</dbReference>
<dbReference type="PANTHER" id="PTHR46082:SF6">
    <property type="entry name" value="AAA+ ATPASE DOMAIN-CONTAINING PROTEIN-RELATED"/>
    <property type="match status" value="1"/>
</dbReference>
<gene>
    <name evidence="1" type="ORF">BDV29DRAFT_192338</name>
</gene>
<dbReference type="EMBL" id="ML732242">
    <property type="protein sequence ID" value="KAB8072647.1"/>
    <property type="molecule type" value="Genomic_DNA"/>
</dbReference>
<dbReference type="GO" id="GO:0003824">
    <property type="term" value="F:catalytic activity"/>
    <property type="evidence" value="ECO:0007669"/>
    <property type="project" value="InterPro"/>
</dbReference>
<reference evidence="1 2" key="1">
    <citation type="submission" date="2019-04" db="EMBL/GenBank/DDBJ databases">
        <title>Friends and foes A comparative genomics study of 23 Aspergillus species from section Flavi.</title>
        <authorList>
            <consortium name="DOE Joint Genome Institute"/>
            <person name="Kjaerbolling I."/>
            <person name="Vesth T."/>
            <person name="Frisvad J.C."/>
            <person name="Nybo J.L."/>
            <person name="Theobald S."/>
            <person name="Kildgaard S."/>
            <person name="Isbrandt T."/>
            <person name="Kuo A."/>
            <person name="Sato A."/>
            <person name="Lyhne E.K."/>
            <person name="Kogle M.E."/>
            <person name="Wiebenga A."/>
            <person name="Kun R.S."/>
            <person name="Lubbers R.J."/>
            <person name="Makela M.R."/>
            <person name="Barry K."/>
            <person name="Chovatia M."/>
            <person name="Clum A."/>
            <person name="Daum C."/>
            <person name="Haridas S."/>
            <person name="He G."/>
            <person name="LaButti K."/>
            <person name="Lipzen A."/>
            <person name="Mondo S."/>
            <person name="Riley R."/>
            <person name="Salamov A."/>
            <person name="Simmons B.A."/>
            <person name="Magnuson J.K."/>
            <person name="Henrissat B."/>
            <person name="Mortensen U.H."/>
            <person name="Larsen T.O."/>
            <person name="Devries R.P."/>
            <person name="Grigoriev I.V."/>
            <person name="Machida M."/>
            <person name="Baker S.E."/>
            <person name="Andersen M.R."/>
        </authorList>
    </citation>
    <scope>NUCLEOTIDE SEQUENCE [LARGE SCALE GENOMIC DNA]</scope>
    <source>
        <strain evidence="1 2">CBS 151.66</strain>
    </source>
</reference>
<dbReference type="PANTHER" id="PTHR46082">
    <property type="entry name" value="ATP/GTP-BINDING PROTEIN-RELATED"/>
    <property type="match status" value="1"/>
</dbReference>
<keyword evidence="2" id="KW-1185">Reference proteome</keyword>
<accession>A0A5N5WY20</accession>
<dbReference type="Proteomes" id="UP000326565">
    <property type="component" value="Unassembled WGS sequence"/>
</dbReference>
<dbReference type="GO" id="GO:0009116">
    <property type="term" value="P:nucleoside metabolic process"/>
    <property type="evidence" value="ECO:0007669"/>
    <property type="project" value="InterPro"/>
</dbReference>
<dbReference type="InterPro" id="IPR035994">
    <property type="entry name" value="Nucleoside_phosphorylase_sf"/>
</dbReference>